<reference evidence="1 2" key="1">
    <citation type="submission" date="2019-06" db="EMBL/GenBank/DDBJ databases">
        <title>Genome Sequence of the Brown Rot Fungal Pathogen Monilinia fructicola.</title>
        <authorList>
            <person name="De Miccolis Angelini R.M."/>
            <person name="Landi L."/>
            <person name="Abate D."/>
            <person name="Pollastro S."/>
            <person name="Romanazzi G."/>
            <person name="Faretra F."/>
        </authorList>
    </citation>
    <scope>NUCLEOTIDE SEQUENCE [LARGE SCALE GENOMIC DNA]</scope>
    <source>
        <strain evidence="1 2">Mfrc123</strain>
    </source>
</reference>
<sequence length="83" mass="9170">MQENGQHCRHRGAIHSRSIIQARMEGANESGVRNSSLSSGHTCITSTSRISQIVAWGCEIKLSFAPNSSRLWVERHIKTLGNP</sequence>
<evidence type="ECO:0000313" key="1">
    <source>
        <dbReference type="EMBL" id="KAA8567889.1"/>
    </source>
</evidence>
<keyword evidence="2" id="KW-1185">Reference proteome</keyword>
<dbReference type="AlphaFoldDB" id="A0A5M9JIS6"/>
<protein>
    <submittedName>
        <fullName evidence="1">Uncharacterized protein</fullName>
    </submittedName>
</protein>
<comment type="caution">
    <text evidence="1">The sequence shown here is derived from an EMBL/GenBank/DDBJ whole genome shotgun (WGS) entry which is preliminary data.</text>
</comment>
<accession>A0A5M9JIS6</accession>
<proteinExistence type="predicted"/>
<organism evidence="1 2">
    <name type="scientific">Monilinia fructicola</name>
    <name type="common">Brown rot fungus</name>
    <name type="synonym">Ciboria fructicola</name>
    <dbReference type="NCBI Taxonomy" id="38448"/>
    <lineage>
        <taxon>Eukaryota</taxon>
        <taxon>Fungi</taxon>
        <taxon>Dikarya</taxon>
        <taxon>Ascomycota</taxon>
        <taxon>Pezizomycotina</taxon>
        <taxon>Leotiomycetes</taxon>
        <taxon>Helotiales</taxon>
        <taxon>Sclerotiniaceae</taxon>
        <taxon>Monilinia</taxon>
    </lineage>
</organism>
<dbReference type="EMBL" id="VICG01000010">
    <property type="protein sequence ID" value="KAA8567889.1"/>
    <property type="molecule type" value="Genomic_DNA"/>
</dbReference>
<name>A0A5M9JIS6_MONFR</name>
<dbReference type="Proteomes" id="UP000322873">
    <property type="component" value="Unassembled WGS sequence"/>
</dbReference>
<gene>
    <name evidence="1" type="ORF">EYC84_008336</name>
</gene>
<evidence type="ECO:0000313" key="2">
    <source>
        <dbReference type="Proteomes" id="UP000322873"/>
    </source>
</evidence>